<evidence type="ECO:0000313" key="2">
    <source>
        <dbReference type="EMBL" id="CAB4172930.1"/>
    </source>
</evidence>
<evidence type="ECO:0000313" key="3">
    <source>
        <dbReference type="EMBL" id="CAB4203932.1"/>
    </source>
</evidence>
<reference evidence="4" key="1">
    <citation type="submission" date="2020-05" db="EMBL/GenBank/DDBJ databases">
        <authorList>
            <person name="Chiriac C."/>
            <person name="Salcher M."/>
            <person name="Ghai R."/>
            <person name="Kavagutti S V."/>
        </authorList>
    </citation>
    <scope>NUCLEOTIDE SEQUENCE</scope>
</reference>
<dbReference type="EMBL" id="LR798409">
    <property type="protein sequence ID" value="CAB5229732.1"/>
    <property type="molecule type" value="Genomic_DNA"/>
</dbReference>
<feature type="domain" description="Siphovirus-type tail component C-terminal" evidence="1">
    <location>
        <begin position="203"/>
        <end position="276"/>
    </location>
</feature>
<protein>
    <submittedName>
        <fullName evidence="4">Siphovirus-type tail component</fullName>
    </submittedName>
</protein>
<dbReference type="EMBL" id="LR796889">
    <property type="protein sequence ID" value="CAB4172930.1"/>
    <property type="molecule type" value="Genomic_DNA"/>
</dbReference>
<name>A0A6J7XHE1_9CAUD</name>
<evidence type="ECO:0000313" key="4">
    <source>
        <dbReference type="EMBL" id="CAB5229732.1"/>
    </source>
</evidence>
<organism evidence="4">
    <name type="scientific">uncultured Caudovirales phage</name>
    <dbReference type="NCBI Taxonomy" id="2100421"/>
    <lineage>
        <taxon>Viruses</taxon>
        <taxon>Duplodnaviria</taxon>
        <taxon>Heunggongvirae</taxon>
        <taxon>Uroviricota</taxon>
        <taxon>Caudoviricetes</taxon>
        <taxon>Peduoviridae</taxon>
        <taxon>Maltschvirus</taxon>
        <taxon>Maltschvirus maltsch</taxon>
    </lineage>
</organism>
<dbReference type="Gene3D" id="2.60.120.860">
    <property type="match status" value="1"/>
</dbReference>
<sequence length="277" mass="28729">MISTITFTPSGGSAVSLHAVTIGSKRVVTRAEGLQGSPAIREVKTVKGQQSGAYIRSKYLAERYITLEMEVIGTSIEDSFDEFDTVAKALMSSVSTPGTLKWTRDSSGQALQVDCQLSSLAPLVLTDGGNMLSSQITFVAGDPRVYDQAQTTGTGTTITDAALGGTVSYTNAGSIGTPPKIRIYGGITNPFVRKGTVAASVGAGLVFSGTVAPGDYLEIDVQARTVKTNGTTNALSLLTAASSDFFELPTGSSTVCMTGSAISGSPRVDLIYRSAWA</sequence>
<proteinExistence type="predicted"/>
<dbReference type="EMBL" id="LR797334">
    <property type="protein sequence ID" value="CAB4203932.1"/>
    <property type="molecule type" value="Genomic_DNA"/>
</dbReference>
<accession>A0A6J7XHE1</accession>
<dbReference type="Pfam" id="PF22768">
    <property type="entry name" value="SPP1_Dit"/>
    <property type="match status" value="1"/>
</dbReference>
<gene>
    <name evidence="3" type="ORF">UFOVP1392_12</name>
    <name evidence="4" type="ORF">UFOVP1569_11</name>
    <name evidence="2" type="ORF">UFOVP952_22</name>
</gene>
<dbReference type="InterPro" id="IPR054738">
    <property type="entry name" value="Siphovirus-type_tail_C"/>
</dbReference>
<evidence type="ECO:0000259" key="1">
    <source>
        <dbReference type="Pfam" id="PF22768"/>
    </source>
</evidence>